<dbReference type="AlphaFoldDB" id="A0AAV4HPY4"/>
<dbReference type="InterPro" id="IPR041588">
    <property type="entry name" value="Integrase_H2C2"/>
</dbReference>
<dbReference type="Gene3D" id="3.30.70.270">
    <property type="match status" value="1"/>
</dbReference>
<dbReference type="FunFam" id="3.30.70.270:FF:000020">
    <property type="entry name" value="Transposon Tf2-6 polyprotein-like Protein"/>
    <property type="match status" value="1"/>
</dbReference>
<feature type="domain" description="Integrase zinc-binding" evidence="8">
    <location>
        <begin position="251"/>
        <end position="284"/>
    </location>
</feature>
<keyword evidence="6" id="KW-0695">RNA-directed DNA polymerase</keyword>
<evidence type="ECO:0000256" key="6">
    <source>
        <dbReference type="ARBA" id="ARBA00022918"/>
    </source>
</evidence>
<dbReference type="PANTHER" id="PTHR37984:SF9">
    <property type="entry name" value="INTEGRASE CATALYTIC DOMAIN-CONTAINING PROTEIN"/>
    <property type="match status" value="1"/>
</dbReference>
<proteinExistence type="predicted"/>
<gene>
    <name evidence="9" type="ORF">ElyMa_002809700</name>
</gene>
<dbReference type="GO" id="GO:0016787">
    <property type="term" value="F:hydrolase activity"/>
    <property type="evidence" value="ECO:0007669"/>
    <property type="project" value="UniProtKB-KW"/>
</dbReference>
<reference evidence="9 10" key="1">
    <citation type="journal article" date="2021" name="Elife">
        <title>Chloroplast acquisition without the gene transfer in kleptoplastic sea slugs, Plakobranchus ocellatus.</title>
        <authorList>
            <person name="Maeda T."/>
            <person name="Takahashi S."/>
            <person name="Yoshida T."/>
            <person name="Shimamura S."/>
            <person name="Takaki Y."/>
            <person name="Nagai Y."/>
            <person name="Toyoda A."/>
            <person name="Suzuki Y."/>
            <person name="Arimoto A."/>
            <person name="Ishii H."/>
            <person name="Satoh N."/>
            <person name="Nishiyama T."/>
            <person name="Hasebe M."/>
            <person name="Maruyama T."/>
            <person name="Minagawa J."/>
            <person name="Obokata J."/>
            <person name="Shigenobu S."/>
        </authorList>
    </citation>
    <scope>NUCLEOTIDE SEQUENCE [LARGE SCALE GENOMIC DNA]</scope>
</reference>
<dbReference type="GO" id="GO:0003964">
    <property type="term" value="F:RNA-directed DNA polymerase activity"/>
    <property type="evidence" value="ECO:0007669"/>
    <property type="project" value="UniProtKB-KW"/>
</dbReference>
<dbReference type="InterPro" id="IPR043128">
    <property type="entry name" value="Rev_trsase/Diguanyl_cyclase"/>
</dbReference>
<evidence type="ECO:0000313" key="9">
    <source>
        <dbReference type="EMBL" id="GFS00228.1"/>
    </source>
</evidence>
<feature type="domain" description="Reverse transcriptase RNase H-like" evidence="7">
    <location>
        <begin position="81"/>
        <end position="137"/>
    </location>
</feature>
<evidence type="ECO:0000259" key="8">
    <source>
        <dbReference type="Pfam" id="PF17921"/>
    </source>
</evidence>
<keyword evidence="1" id="KW-0808">Transferase</keyword>
<dbReference type="InterPro" id="IPR043502">
    <property type="entry name" value="DNA/RNA_pol_sf"/>
</dbReference>
<dbReference type="EMBL" id="BMAT01005821">
    <property type="protein sequence ID" value="GFS00228.1"/>
    <property type="molecule type" value="Genomic_DNA"/>
</dbReference>
<keyword evidence="3" id="KW-0540">Nuclease</keyword>
<keyword evidence="4" id="KW-0255">Endonuclease</keyword>
<keyword evidence="5" id="KW-0378">Hydrolase</keyword>
<evidence type="ECO:0000313" key="10">
    <source>
        <dbReference type="Proteomes" id="UP000762676"/>
    </source>
</evidence>
<dbReference type="PANTHER" id="PTHR37984">
    <property type="entry name" value="PROTEIN CBG26694"/>
    <property type="match status" value="1"/>
</dbReference>
<dbReference type="Proteomes" id="UP000762676">
    <property type="component" value="Unassembled WGS sequence"/>
</dbReference>
<comment type="caution">
    <text evidence="9">The sequence shown here is derived from an EMBL/GenBank/DDBJ whole genome shotgun (WGS) entry which is preliminary data.</text>
</comment>
<sequence length="300" mass="35123">MADPTNLTELRRILGMVNHVGKFTQSLTDVTKPLRELLKKESKWDWNRDHQEAMTKIKTIMTQTPLLAHYHARKETRVSTDALKATWVCEKCAGFLIGLSKFTIETDHKPLLVLLQKKELDELTPRLQRFRMRLMRFSYNIEYVPGKQLCTADALSRAPLPKINEEEQTRDKEVSKYVNLVMKSFPATEKRLTEIKEEQDKDKTLSQVKEFCEIGWPAQAKEDEQLKRYWTVRNELAINQGTLMYENRLVVPPALREDILRRIHEGHQGVVKCRAFARTTVWWTTEIEKLIGNTRDSSLR</sequence>
<evidence type="ECO:0000256" key="2">
    <source>
        <dbReference type="ARBA" id="ARBA00022695"/>
    </source>
</evidence>
<accession>A0AAV4HPY4</accession>
<keyword evidence="10" id="KW-1185">Reference proteome</keyword>
<evidence type="ECO:0000259" key="7">
    <source>
        <dbReference type="Pfam" id="PF17917"/>
    </source>
</evidence>
<dbReference type="SUPFAM" id="SSF56672">
    <property type="entry name" value="DNA/RNA polymerases"/>
    <property type="match status" value="1"/>
</dbReference>
<protein>
    <submittedName>
        <fullName evidence="9">Pol polyprotein</fullName>
    </submittedName>
</protein>
<dbReference type="Pfam" id="PF17917">
    <property type="entry name" value="RT_RNaseH"/>
    <property type="match status" value="1"/>
</dbReference>
<evidence type="ECO:0000256" key="4">
    <source>
        <dbReference type="ARBA" id="ARBA00022759"/>
    </source>
</evidence>
<evidence type="ECO:0000256" key="1">
    <source>
        <dbReference type="ARBA" id="ARBA00022679"/>
    </source>
</evidence>
<organism evidence="9 10">
    <name type="scientific">Elysia marginata</name>
    <dbReference type="NCBI Taxonomy" id="1093978"/>
    <lineage>
        <taxon>Eukaryota</taxon>
        <taxon>Metazoa</taxon>
        <taxon>Spiralia</taxon>
        <taxon>Lophotrochozoa</taxon>
        <taxon>Mollusca</taxon>
        <taxon>Gastropoda</taxon>
        <taxon>Heterobranchia</taxon>
        <taxon>Euthyneura</taxon>
        <taxon>Panpulmonata</taxon>
        <taxon>Sacoglossa</taxon>
        <taxon>Placobranchoidea</taxon>
        <taxon>Plakobranchidae</taxon>
        <taxon>Elysia</taxon>
    </lineage>
</organism>
<dbReference type="GO" id="GO:0004519">
    <property type="term" value="F:endonuclease activity"/>
    <property type="evidence" value="ECO:0007669"/>
    <property type="project" value="UniProtKB-KW"/>
</dbReference>
<dbReference type="InterPro" id="IPR041373">
    <property type="entry name" value="RT_RNaseH"/>
</dbReference>
<dbReference type="InterPro" id="IPR050951">
    <property type="entry name" value="Retrovirus_Pol_polyprotein"/>
</dbReference>
<name>A0AAV4HPY4_9GAST</name>
<keyword evidence="2" id="KW-0548">Nucleotidyltransferase</keyword>
<dbReference type="Gene3D" id="1.10.340.70">
    <property type="match status" value="1"/>
</dbReference>
<evidence type="ECO:0000256" key="5">
    <source>
        <dbReference type="ARBA" id="ARBA00022801"/>
    </source>
</evidence>
<dbReference type="Pfam" id="PF17921">
    <property type="entry name" value="Integrase_H2C2"/>
    <property type="match status" value="1"/>
</dbReference>
<evidence type="ECO:0000256" key="3">
    <source>
        <dbReference type="ARBA" id="ARBA00022722"/>
    </source>
</evidence>